<dbReference type="UniPathway" id="UPA00109">
    <property type="reaction ID" value="UER00187"/>
</dbReference>
<evidence type="ECO:0000313" key="12">
    <source>
        <dbReference type="EMBL" id="CAE2261005.1"/>
    </source>
</evidence>
<dbReference type="SFLD" id="SFLDS00001">
    <property type="entry name" value="Enolase"/>
    <property type="match status" value="1"/>
</dbReference>
<evidence type="ECO:0000256" key="2">
    <source>
        <dbReference type="ARBA" id="ARBA00009604"/>
    </source>
</evidence>
<evidence type="ECO:0000256" key="9">
    <source>
        <dbReference type="PIRSR" id="PIRSR001400-3"/>
    </source>
</evidence>
<dbReference type="Pfam" id="PF00113">
    <property type="entry name" value="Enolase_C"/>
    <property type="match status" value="1"/>
</dbReference>
<dbReference type="InterPro" id="IPR029017">
    <property type="entry name" value="Enolase-like_N"/>
</dbReference>
<protein>
    <recommendedName>
        <fullName evidence="3">phosphopyruvate hydratase</fullName>
        <ecNumber evidence="3">4.2.1.11</ecNumber>
    </recommendedName>
</protein>
<accession>A0A7S4JEE1</accession>
<feature type="active site" description="Proton donor" evidence="7">
    <location>
        <position position="228"/>
    </location>
</feature>
<feature type="binding site" evidence="8">
    <location>
        <position position="417"/>
    </location>
    <ligand>
        <name>substrate</name>
    </ligand>
</feature>
<dbReference type="GO" id="GO:0000287">
    <property type="term" value="F:magnesium ion binding"/>
    <property type="evidence" value="ECO:0007669"/>
    <property type="project" value="InterPro"/>
</dbReference>
<dbReference type="InterPro" id="IPR036849">
    <property type="entry name" value="Enolase-like_C_sf"/>
</dbReference>
<dbReference type="HAMAP" id="MF_00318">
    <property type="entry name" value="Enolase"/>
    <property type="match status" value="1"/>
</dbReference>
<dbReference type="PRINTS" id="PR00148">
    <property type="entry name" value="ENOLASE"/>
</dbReference>
<comment type="pathway">
    <text evidence="1">Carbohydrate degradation; glycolysis; pyruvate from D-glyceraldehyde 3-phosphate: step 4/5.</text>
</comment>
<reference evidence="12" key="1">
    <citation type="submission" date="2021-01" db="EMBL/GenBank/DDBJ databases">
        <authorList>
            <person name="Corre E."/>
            <person name="Pelletier E."/>
            <person name="Niang G."/>
            <person name="Scheremetjew M."/>
            <person name="Finn R."/>
            <person name="Kale V."/>
            <person name="Holt S."/>
            <person name="Cochrane G."/>
            <person name="Meng A."/>
            <person name="Brown T."/>
            <person name="Cohen L."/>
        </authorList>
    </citation>
    <scope>NUCLEOTIDE SEQUENCE</scope>
    <source>
        <strain evidence="12">UIO037</strain>
    </source>
</reference>
<dbReference type="Gene3D" id="3.30.390.10">
    <property type="entry name" value="Enolase-like, N-terminal domain"/>
    <property type="match status" value="1"/>
</dbReference>
<feature type="binding site" evidence="9">
    <location>
        <position position="341"/>
    </location>
    <ligand>
        <name>Mg(2+)</name>
        <dbReference type="ChEBI" id="CHEBI:18420"/>
    </ligand>
</feature>
<dbReference type="PANTHER" id="PTHR11902">
    <property type="entry name" value="ENOLASE"/>
    <property type="match status" value="1"/>
</dbReference>
<dbReference type="Pfam" id="PF03952">
    <property type="entry name" value="Enolase_N"/>
    <property type="match status" value="1"/>
</dbReference>
<feature type="binding site" evidence="8">
    <location>
        <position position="185"/>
    </location>
    <ligand>
        <name>substrate</name>
    </ligand>
</feature>
<feature type="domain" description="Enolase N-terminal" evidence="11">
    <location>
        <begin position="20"/>
        <end position="150"/>
    </location>
</feature>
<dbReference type="CDD" id="cd03313">
    <property type="entry name" value="enolase"/>
    <property type="match status" value="1"/>
</dbReference>
<dbReference type="GO" id="GO:0006096">
    <property type="term" value="P:glycolytic process"/>
    <property type="evidence" value="ECO:0007669"/>
    <property type="project" value="UniProtKB-UniPathway"/>
</dbReference>
<feature type="binding site" evidence="8">
    <location>
        <begin position="393"/>
        <end position="396"/>
    </location>
    <ligand>
        <name>substrate</name>
    </ligand>
</feature>
<evidence type="ECO:0000259" key="10">
    <source>
        <dbReference type="SMART" id="SM01192"/>
    </source>
</evidence>
<dbReference type="SMART" id="SM01192">
    <property type="entry name" value="Enolase_C"/>
    <property type="match status" value="1"/>
</dbReference>
<dbReference type="InterPro" id="IPR000941">
    <property type="entry name" value="Enolase"/>
</dbReference>
<evidence type="ECO:0000256" key="6">
    <source>
        <dbReference type="ARBA" id="ARBA00023239"/>
    </source>
</evidence>
<feature type="binding site" evidence="8">
    <location>
        <position position="341"/>
    </location>
    <ligand>
        <name>substrate</name>
    </ligand>
</feature>
<dbReference type="SFLD" id="SFLDF00002">
    <property type="entry name" value="enolase"/>
    <property type="match status" value="1"/>
</dbReference>
<feature type="domain" description="Enolase C-terminal TIM barrel" evidence="10">
    <location>
        <begin position="160"/>
        <end position="454"/>
    </location>
</feature>
<dbReference type="GO" id="GO:0000015">
    <property type="term" value="C:phosphopyruvate hydratase complex"/>
    <property type="evidence" value="ECO:0007669"/>
    <property type="project" value="InterPro"/>
</dbReference>
<dbReference type="SUPFAM" id="SSF51604">
    <property type="entry name" value="Enolase C-terminal domain-like"/>
    <property type="match status" value="1"/>
</dbReference>
<dbReference type="InterPro" id="IPR020809">
    <property type="entry name" value="Enolase_CS"/>
</dbReference>
<feature type="binding site" evidence="8">
    <location>
        <position position="176"/>
    </location>
    <ligand>
        <name>substrate</name>
    </ligand>
</feature>
<dbReference type="PANTHER" id="PTHR11902:SF1">
    <property type="entry name" value="ENOLASE"/>
    <property type="match status" value="1"/>
</dbReference>
<gene>
    <name evidence="12" type="ORF">CPOL0286_LOCUS16542</name>
</gene>
<evidence type="ECO:0000259" key="11">
    <source>
        <dbReference type="SMART" id="SM01193"/>
    </source>
</evidence>
<dbReference type="FunFam" id="3.20.20.120:FF:000002">
    <property type="entry name" value="Enolase 1"/>
    <property type="match status" value="1"/>
</dbReference>
<evidence type="ECO:0000256" key="3">
    <source>
        <dbReference type="ARBA" id="ARBA00012058"/>
    </source>
</evidence>
<dbReference type="EC" id="4.2.1.11" evidence="3"/>
<keyword evidence="6" id="KW-0456">Lyase</keyword>
<dbReference type="EMBL" id="HBKO01036261">
    <property type="protein sequence ID" value="CAE2261005.1"/>
    <property type="molecule type" value="Transcribed_RNA"/>
</dbReference>
<dbReference type="SUPFAM" id="SSF54826">
    <property type="entry name" value="Enolase N-terminal domain-like"/>
    <property type="match status" value="1"/>
</dbReference>
<name>A0A7S4JEE1_9EUKA</name>
<dbReference type="PIRSF" id="PIRSF001400">
    <property type="entry name" value="Enolase"/>
    <property type="match status" value="1"/>
</dbReference>
<dbReference type="AlphaFoldDB" id="A0A7S4JEE1"/>
<evidence type="ECO:0000256" key="5">
    <source>
        <dbReference type="ARBA" id="ARBA00023152"/>
    </source>
</evidence>
<dbReference type="SFLD" id="SFLDG00178">
    <property type="entry name" value="enolase"/>
    <property type="match status" value="1"/>
</dbReference>
<sequence length="457" mass="49027">MPLTLDALKKCALGDDLFLIEALVAREILDSRGNPTVEVELTTKAGLVARAAVPSGASTGIHEACELRDGDKKRYLGKGVTKAVASVGGEILTAVKGMDVRKQKEIDDKMKEVDGTPNKSKLGANAILGVSMAVCKAGAASKGIPLYKHIAELAGNPTEKMYMPVPAFNVINGGSHAGNKLAMQEFMILPIGAKDFTEAMRMGSEVYHNLKSVIKGKYGQDACNVGDEGGFAPNILENKEGLDLLVQAIEKAGYTGKVKIGMDVAASEFWLAEKKVYDLDFKTEGNDGSQCKTGEELMAVYEEFVKDYPMVSIEDPFDQDDFASYKAMTEKLGERCQIVGDDLLVTNPTRVGKAIEEKACNALLLKVNQIGSVSESIEAVNMAKAAGWGVMTSHRSGETEDSFIADLAVGLKTGQIKTGAPCRSERLAKYNQLLRIEEELGKAAIYAGNSFRLPPAE</sequence>
<keyword evidence="9" id="KW-0479">Metal-binding</keyword>
<feature type="binding site" evidence="8">
    <location>
        <position position="314"/>
    </location>
    <ligand>
        <name>substrate</name>
    </ligand>
</feature>
<evidence type="ECO:0000256" key="4">
    <source>
        <dbReference type="ARBA" id="ARBA00022842"/>
    </source>
</evidence>
<evidence type="ECO:0000256" key="8">
    <source>
        <dbReference type="PIRSR" id="PIRSR001400-2"/>
    </source>
</evidence>
<proteinExistence type="inferred from homology"/>
<keyword evidence="5" id="KW-0324">Glycolysis</keyword>
<feature type="binding site" evidence="9">
    <location>
        <position position="314"/>
    </location>
    <ligand>
        <name>Mg(2+)</name>
        <dbReference type="ChEBI" id="CHEBI:18420"/>
    </ligand>
</feature>
<comment type="cofactor">
    <cofactor evidence="9">
        <name>Mg(2+)</name>
        <dbReference type="ChEBI" id="CHEBI:18420"/>
    </cofactor>
    <text evidence="9">Mg(2+) is required for catalysis and for stabilizing the dimer.</text>
</comment>
<keyword evidence="4 9" id="KW-0460">Magnesium</keyword>
<evidence type="ECO:0000256" key="1">
    <source>
        <dbReference type="ARBA" id="ARBA00005031"/>
    </source>
</evidence>
<feature type="binding site" evidence="9">
    <location>
        <position position="263"/>
    </location>
    <ligand>
        <name>Mg(2+)</name>
        <dbReference type="ChEBI" id="CHEBI:18420"/>
    </ligand>
</feature>
<dbReference type="GO" id="GO:0004634">
    <property type="term" value="F:phosphopyruvate hydratase activity"/>
    <property type="evidence" value="ECO:0007669"/>
    <property type="project" value="UniProtKB-EC"/>
</dbReference>
<dbReference type="SMART" id="SM01193">
    <property type="entry name" value="Enolase_N"/>
    <property type="match status" value="1"/>
</dbReference>
<dbReference type="FunFam" id="3.30.390.10:FF:000001">
    <property type="entry name" value="Enolase"/>
    <property type="match status" value="1"/>
</dbReference>
<dbReference type="InterPro" id="IPR020810">
    <property type="entry name" value="Enolase_C"/>
</dbReference>
<comment type="similarity">
    <text evidence="2">Belongs to the enolase family.</text>
</comment>
<dbReference type="PROSITE" id="PS00164">
    <property type="entry name" value="ENOLASE"/>
    <property type="match status" value="1"/>
</dbReference>
<feature type="active site" description="Proton acceptor" evidence="7">
    <location>
        <position position="366"/>
    </location>
</feature>
<dbReference type="InterPro" id="IPR020811">
    <property type="entry name" value="Enolase_N"/>
</dbReference>
<evidence type="ECO:0000256" key="7">
    <source>
        <dbReference type="PIRSR" id="PIRSR001400-1"/>
    </source>
</evidence>
<dbReference type="Gene3D" id="3.20.20.120">
    <property type="entry name" value="Enolase-like C-terminal domain"/>
    <property type="match status" value="1"/>
</dbReference>
<dbReference type="NCBIfam" id="TIGR01060">
    <property type="entry name" value="eno"/>
    <property type="match status" value="1"/>
</dbReference>
<organism evidence="12">
    <name type="scientific">Prymnesium polylepis</name>
    <dbReference type="NCBI Taxonomy" id="72548"/>
    <lineage>
        <taxon>Eukaryota</taxon>
        <taxon>Haptista</taxon>
        <taxon>Haptophyta</taxon>
        <taxon>Prymnesiophyceae</taxon>
        <taxon>Prymnesiales</taxon>
        <taxon>Prymnesiaceae</taxon>
        <taxon>Prymnesium</taxon>
    </lineage>
</organism>